<feature type="compositionally biased region" description="Basic and acidic residues" evidence="2">
    <location>
        <begin position="317"/>
        <end position="335"/>
    </location>
</feature>
<dbReference type="AlphaFoldDB" id="A0A218YTN2"/>
<feature type="compositionally biased region" description="Acidic residues" evidence="2">
    <location>
        <begin position="383"/>
        <end position="392"/>
    </location>
</feature>
<feature type="region of interest" description="Disordered" evidence="2">
    <location>
        <begin position="652"/>
        <end position="676"/>
    </location>
</feature>
<feature type="region of interest" description="Disordered" evidence="2">
    <location>
        <begin position="302"/>
        <end position="335"/>
    </location>
</feature>
<gene>
    <name evidence="3" type="ORF">B2J93_5816</name>
</gene>
<dbReference type="STRING" id="503106.A0A218YTN2"/>
<feature type="compositionally biased region" description="Polar residues" evidence="2">
    <location>
        <begin position="55"/>
        <end position="66"/>
    </location>
</feature>
<feature type="compositionally biased region" description="Polar residues" evidence="2">
    <location>
        <begin position="411"/>
        <end position="427"/>
    </location>
</feature>
<evidence type="ECO:0000256" key="1">
    <source>
        <dbReference type="SAM" id="Coils"/>
    </source>
</evidence>
<feature type="compositionally biased region" description="Basic residues" evidence="2">
    <location>
        <begin position="358"/>
        <end position="367"/>
    </location>
</feature>
<dbReference type="OrthoDB" id="3903267at2759"/>
<feature type="compositionally biased region" description="Basic and acidic residues" evidence="2">
    <location>
        <begin position="368"/>
        <end position="382"/>
    </location>
</feature>
<feature type="region of interest" description="Disordered" evidence="2">
    <location>
        <begin position="112"/>
        <end position="142"/>
    </location>
</feature>
<keyword evidence="4" id="KW-1185">Reference proteome</keyword>
<dbReference type="Proteomes" id="UP000242519">
    <property type="component" value="Unassembled WGS sequence"/>
</dbReference>
<accession>A0A218YTN2</accession>
<evidence type="ECO:0000256" key="2">
    <source>
        <dbReference type="SAM" id="MobiDB-lite"/>
    </source>
</evidence>
<dbReference type="InParanoid" id="A0A218YTN2"/>
<keyword evidence="1" id="KW-0175">Coiled coil</keyword>
<protein>
    <submittedName>
        <fullName evidence="3">Uncharacterized protein</fullName>
    </submittedName>
</protein>
<proteinExistence type="predicted"/>
<sequence>MPARSPKKVSLPTGKGALSRPCQPSLVTGEEGSMLNIPPKKKSSGTKASPDKIMKSSSKTVPSRFTSAKKADLTGQRSLQPETNDENEYIADSSEVKRSTALVEISEVKLGNSKGFSSTDEPAIPGGGNNAEVDEDEEEKRTRTHKYAYMDEEGKINTYYRTIEEAELAMENARKMRNATGDESIGRVITRSLVLWHRPRMIEKLLLCLQYECHKAQIKLPWDKAVHRLNVGSSGTSALQHLNKTRDTLISEGHITPPTLGKDTSNDPPTLRGYARDMDAECPTATRALRWSEHVIHPKKNLEDSGVIKGSGNYRGTPKENREQPVKDDIGESGHRARIPAEIIAETAAVRAAQKVAKRAYKRRTPKAKKEAEKKKEEKAELELESDDEIDPTELKSDDDYHPSYKKQSGGRKSQFSTDDPFTSPTLNSSTRKTSRKNRRPSLILKLSVSSEATKQKLQIDEENGNSQHTKISQSALQGGHHTSGTDENLRAALILANSTSKSSRGALVHTSGSVGDFGELATEPFNYRGKEIHGEMHEYMAAIMSGSDPLRNGTKYISNLWDRLQRNRQAVVAVSDEDLESLEQFGKREEPFNEEPSFLRNSAGIDSFQVAGGQMEVDIDDQDGNIVDGADGMMQLNYGGGQVGSSFMQDAPPFGSSMHHQQTPSDYSLDLPASSQCQSGDDSQYMYGSAATWSQTPASTGTFIKDVVYQEDQSYAEANEYVGNVEREESPSHFELYAHMYNGIYDLEDDLADAAGSFQQ</sequence>
<feature type="region of interest" description="Disordered" evidence="2">
    <location>
        <begin position="1"/>
        <end position="96"/>
    </location>
</feature>
<organism evidence="3 4">
    <name type="scientific">Diplocarpon coronariae</name>
    <dbReference type="NCBI Taxonomy" id="2795749"/>
    <lineage>
        <taxon>Eukaryota</taxon>
        <taxon>Fungi</taxon>
        <taxon>Dikarya</taxon>
        <taxon>Ascomycota</taxon>
        <taxon>Pezizomycotina</taxon>
        <taxon>Leotiomycetes</taxon>
        <taxon>Helotiales</taxon>
        <taxon>Drepanopezizaceae</taxon>
        <taxon>Diplocarpon</taxon>
    </lineage>
</organism>
<comment type="caution">
    <text evidence="3">The sequence shown here is derived from an EMBL/GenBank/DDBJ whole genome shotgun (WGS) entry which is preliminary data.</text>
</comment>
<feature type="coiled-coil region" evidence="1">
    <location>
        <begin position="156"/>
        <end position="183"/>
    </location>
</feature>
<feature type="compositionally biased region" description="Polar residues" evidence="2">
    <location>
        <begin position="465"/>
        <end position="483"/>
    </location>
</feature>
<name>A0A218YTN2_9HELO</name>
<dbReference type="EMBL" id="MZNU01000384">
    <property type="protein sequence ID" value="OWO98659.1"/>
    <property type="molecule type" value="Genomic_DNA"/>
</dbReference>
<evidence type="ECO:0000313" key="3">
    <source>
        <dbReference type="EMBL" id="OWO98659.1"/>
    </source>
</evidence>
<reference evidence="3 4" key="1">
    <citation type="submission" date="2017-04" db="EMBL/GenBank/DDBJ databases">
        <title>Draft genome sequence of Marssonina coronaria NL1: causal agent of apple blotch.</title>
        <authorList>
            <person name="Cheng Q."/>
        </authorList>
    </citation>
    <scope>NUCLEOTIDE SEQUENCE [LARGE SCALE GENOMIC DNA]</scope>
    <source>
        <strain evidence="3 4">NL1</strain>
    </source>
</reference>
<feature type="compositionally biased region" description="Basic and acidic residues" evidence="2">
    <location>
        <begin position="393"/>
        <end position="403"/>
    </location>
</feature>
<evidence type="ECO:0000313" key="4">
    <source>
        <dbReference type="Proteomes" id="UP000242519"/>
    </source>
</evidence>
<feature type="region of interest" description="Disordered" evidence="2">
    <location>
        <begin position="358"/>
        <end position="486"/>
    </location>
</feature>